<evidence type="ECO:0000313" key="3">
    <source>
        <dbReference type="Proteomes" id="UP000219901"/>
    </source>
</evidence>
<proteinExistence type="predicted"/>
<evidence type="ECO:0000259" key="1">
    <source>
        <dbReference type="Pfam" id="PF09587"/>
    </source>
</evidence>
<name>A0A2A6ZVP7_9FIRM</name>
<dbReference type="EMBL" id="NMTV01000119">
    <property type="protein sequence ID" value="PDX70991.1"/>
    <property type="molecule type" value="Genomic_DNA"/>
</dbReference>
<gene>
    <name evidence="2" type="ORF">CGS55_16025</name>
</gene>
<dbReference type="InterPro" id="IPR019079">
    <property type="entry name" value="Capsule_synth_CapA"/>
</dbReference>
<accession>A0A2A6ZVP7</accession>
<evidence type="ECO:0000313" key="2">
    <source>
        <dbReference type="EMBL" id="PDX70991.1"/>
    </source>
</evidence>
<dbReference type="AlphaFoldDB" id="A0A2A6ZVP7"/>
<comment type="caution">
    <text evidence="2">The sequence shown here is derived from an EMBL/GenBank/DDBJ whole genome shotgun (WGS) entry which is preliminary data.</text>
</comment>
<dbReference type="Pfam" id="PF09587">
    <property type="entry name" value="PGA_cap"/>
    <property type="match status" value="1"/>
</dbReference>
<feature type="non-terminal residue" evidence="2">
    <location>
        <position position="112"/>
    </location>
</feature>
<feature type="domain" description="Capsule synthesis protein CapA" evidence="1">
    <location>
        <begin position="55"/>
        <end position="106"/>
    </location>
</feature>
<organism evidence="2 3">
    <name type="scientific">Faecalibacterium prausnitzii</name>
    <dbReference type="NCBI Taxonomy" id="853"/>
    <lineage>
        <taxon>Bacteria</taxon>
        <taxon>Bacillati</taxon>
        <taxon>Bacillota</taxon>
        <taxon>Clostridia</taxon>
        <taxon>Eubacteriales</taxon>
        <taxon>Oscillospiraceae</taxon>
        <taxon>Faecalibacterium</taxon>
    </lineage>
</organism>
<reference evidence="2 3" key="1">
    <citation type="journal article" date="2017" name="Front. Microbiol.">
        <title>New Insights into the Diversity of the Genus Faecalibacterium.</title>
        <authorList>
            <person name="Benevides L."/>
            <person name="Burman S."/>
            <person name="Martin R."/>
            <person name="Robert V."/>
            <person name="Thomas M."/>
            <person name="Miquel S."/>
            <person name="Chain F."/>
            <person name="Sokol H."/>
            <person name="Bermudez-Humaran L.G."/>
            <person name="Morrison M."/>
            <person name="Langella P."/>
            <person name="Azevedo V.A."/>
            <person name="Chatel J.M."/>
            <person name="Soares S."/>
        </authorList>
    </citation>
    <scope>NUCLEOTIDE SEQUENCE [LARGE SCALE GENOMIC DNA]</scope>
    <source>
        <strain evidence="2 3">CNCM I 4546</strain>
    </source>
</reference>
<dbReference type="Proteomes" id="UP000219901">
    <property type="component" value="Unassembled WGS sequence"/>
</dbReference>
<sequence length="112" mass="12721">MKQSQAKKHDNTMTNKILMRLIALVLGLLFLEILIIHSKNEQQKSVSNQVQTARIMANGDLLYHDGLYMSALQADGSYDFTENFTYVKPWLKQADLVLGDFEGTINPDYPLS</sequence>
<protein>
    <submittedName>
        <fullName evidence="2">Metallophosphatase</fullName>
    </submittedName>
</protein>